<proteinExistence type="predicted"/>
<protein>
    <recommendedName>
        <fullName evidence="1">Fibronectin type-III domain-containing protein</fullName>
    </recommendedName>
</protein>
<evidence type="ECO:0000313" key="2">
    <source>
        <dbReference type="EMBL" id="BBD06969.1"/>
    </source>
</evidence>
<dbReference type="Gene3D" id="2.60.40.10">
    <property type="entry name" value="Immunoglobulins"/>
    <property type="match status" value="1"/>
</dbReference>
<dbReference type="Proteomes" id="UP000269883">
    <property type="component" value="Chromosome"/>
</dbReference>
<sequence>MRLPRIAVILLALTLTVAATMLSGCSGKRSTPRAGAPASMDSGEPFEVFSGEYENTKFMVDNPPRTLAVLPFGGDPAEWSLAPEAEDPRDVVRRGMYNHLAAMPFADQELLETDVRLSGAELDTYQTVSSLLEENPAKLHSLLGVDAVVIGEVTHFDRTFAGIVSQTAVGCRVRMIALPSGQLLWRAVHVSRGFGGGVSITPVGLALSALSSLWNLREEQLLRETDALFREIVGTIRVSSSSGRFLAAAPALDLFTTAQEASLYREGEPMIFRLVGAPGARATAQLNAQDGFSETVELRPAPPSQRRVLRGQILNALEDQFEASGLTPTPEELAAAMRELDAREIYQGAYIPERGIEASRIIARGVLVNGSGNRSIRVLRRSLSIDASPPPAPTDLVATVQDGRILLRWSPVNVSDLQNYEVWASPRGLTGFTLALRSETPSATVDDLDNFDPRFLRVSAVDKAGNRSTFSTGIKATPLPEPALAAAAVTSSTLGGTVPELLFLGPEYSPYLVSSTLIVPTNSALHIAPGVIIRFTPGSGITVSGGKLTTYGTVEQPVRLVPETPDSRPGSWEGLTLSQDSRVLLSHARILGARIGLNIQESAPRLIGTVIRSSSQAGMQLSDGAAPDMTCSLIKGNGGMGGIVAQGTGLAPSIRQTSFSGNAPFDVQNFSSTALDLRENHWETDPGISVLGPVLLAPALEAPVAGCPLP</sequence>
<name>A0A2Z6AUQ9_9BACT</name>
<organism evidence="2 3">
    <name type="scientific">Desulfovibrio ferrophilus</name>
    <dbReference type="NCBI Taxonomy" id="241368"/>
    <lineage>
        <taxon>Bacteria</taxon>
        <taxon>Pseudomonadati</taxon>
        <taxon>Thermodesulfobacteriota</taxon>
        <taxon>Desulfovibrionia</taxon>
        <taxon>Desulfovibrionales</taxon>
        <taxon>Desulfovibrionaceae</taxon>
        <taxon>Desulfovibrio</taxon>
    </lineage>
</organism>
<dbReference type="Gene3D" id="3.40.50.10610">
    <property type="entry name" value="ABC-type transport auxiliary lipoprotein component"/>
    <property type="match status" value="1"/>
</dbReference>
<dbReference type="SUPFAM" id="SSF49265">
    <property type="entry name" value="Fibronectin type III"/>
    <property type="match status" value="1"/>
</dbReference>
<dbReference type="OrthoDB" id="5401272at2"/>
<dbReference type="InterPro" id="IPR036116">
    <property type="entry name" value="FN3_sf"/>
</dbReference>
<gene>
    <name evidence="2" type="ORF">DFE_0243</name>
</gene>
<dbReference type="AlphaFoldDB" id="A0A2Z6AUQ9"/>
<dbReference type="PROSITE" id="PS51257">
    <property type="entry name" value="PROKAR_LIPOPROTEIN"/>
    <property type="match status" value="1"/>
</dbReference>
<feature type="domain" description="Fibronectin type-III" evidence="1">
    <location>
        <begin position="389"/>
        <end position="482"/>
    </location>
</feature>
<dbReference type="KEGG" id="dfl:DFE_0243"/>
<dbReference type="PROSITE" id="PS50853">
    <property type="entry name" value="FN3"/>
    <property type="match status" value="1"/>
</dbReference>
<evidence type="ECO:0000259" key="1">
    <source>
        <dbReference type="PROSITE" id="PS50853"/>
    </source>
</evidence>
<dbReference type="InterPro" id="IPR003961">
    <property type="entry name" value="FN3_dom"/>
</dbReference>
<accession>A0A2Z6AUQ9</accession>
<dbReference type="InterPro" id="IPR013783">
    <property type="entry name" value="Ig-like_fold"/>
</dbReference>
<evidence type="ECO:0000313" key="3">
    <source>
        <dbReference type="Proteomes" id="UP000269883"/>
    </source>
</evidence>
<reference evidence="2 3" key="1">
    <citation type="journal article" date="2018" name="Sci. Adv.">
        <title>Multi-heme cytochromes provide a pathway for survival in energy-limited environments.</title>
        <authorList>
            <person name="Deng X."/>
            <person name="Dohmae N."/>
            <person name="Nealson K.H."/>
            <person name="Hashimoto K."/>
            <person name="Okamoto A."/>
        </authorList>
    </citation>
    <scope>NUCLEOTIDE SEQUENCE [LARGE SCALE GENOMIC DNA]</scope>
    <source>
        <strain evidence="2 3">IS5</strain>
    </source>
</reference>
<dbReference type="RefSeq" id="WP_126375766.1">
    <property type="nucleotide sequence ID" value="NZ_AP017378.1"/>
</dbReference>
<keyword evidence="3" id="KW-1185">Reference proteome</keyword>
<dbReference type="EMBL" id="AP017378">
    <property type="protein sequence ID" value="BBD06969.1"/>
    <property type="molecule type" value="Genomic_DNA"/>
</dbReference>